<dbReference type="NCBIfam" id="TIGR02436">
    <property type="entry name" value="four helix bundle protein"/>
    <property type="match status" value="1"/>
</dbReference>
<dbReference type="PANTHER" id="PTHR38471">
    <property type="entry name" value="FOUR HELIX BUNDLE PROTEIN"/>
    <property type="match status" value="1"/>
</dbReference>
<dbReference type="InterPro" id="IPR012657">
    <property type="entry name" value="23S_rRNA-intervening_sequence"/>
</dbReference>
<dbReference type="Gene3D" id="1.20.1440.60">
    <property type="entry name" value="23S rRNA-intervening sequence"/>
    <property type="match status" value="1"/>
</dbReference>
<dbReference type="InterPro" id="IPR036583">
    <property type="entry name" value="23S_rRNA_IVS_sf"/>
</dbReference>
<dbReference type="CDD" id="cd16377">
    <property type="entry name" value="23S_rRNA_IVP_like"/>
    <property type="match status" value="1"/>
</dbReference>
<evidence type="ECO:0008006" key="3">
    <source>
        <dbReference type="Google" id="ProtNLM"/>
    </source>
</evidence>
<name>A0A1G1VR89_9BACT</name>
<proteinExistence type="predicted"/>
<organism evidence="1 2">
    <name type="scientific">Candidatus Chisholmbacteria bacterium RIFCSPHIGHO2_01_FULL_52_32</name>
    <dbReference type="NCBI Taxonomy" id="1797591"/>
    <lineage>
        <taxon>Bacteria</taxon>
        <taxon>Candidatus Chisholmiibacteriota</taxon>
    </lineage>
</organism>
<sequence length="116" mass="13541">MFRFETLDVWRLAADFVSEVYLLTKLWPKSELFSLTAQIWRSAVSIPANIAEGSAAATIKDNKNYLDYARKSLFETASHLLIAEKQGYLKERERHHLYEKADMLSRKLVSFKRSLR</sequence>
<dbReference type="Proteomes" id="UP000179233">
    <property type="component" value="Unassembled WGS sequence"/>
</dbReference>
<reference evidence="1 2" key="1">
    <citation type="journal article" date="2016" name="Nat. Commun.">
        <title>Thousands of microbial genomes shed light on interconnected biogeochemical processes in an aquifer system.</title>
        <authorList>
            <person name="Anantharaman K."/>
            <person name="Brown C.T."/>
            <person name="Hug L.A."/>
            <person name="Sharon I."/>
            <person name="Castelle C.J."/>
            <person name="Probst A.J."/>
            <person name="Thomas B.C."/>
            <person name="Singh A."/>
            <person name="Wilkins M.J."/>
            <person name="Karaoz U."/>
            <person name="Brodie E.L."/>
            <person name="Williams K.H."/>
            <person name="Hubbard S.S."/>
            <person name="Banfield J.F."/>
        </authorList>
    </citation>
    <scope>NUCLEOTIDE SEQUENCE [LARGE SCALE GENOMIC DNA]</scope>
</reference>
<dbReference type="Pfam" id="PF05635">
    <property type="entry name" value="23S_rRNA_IVP"/>
    <property type="match status" value="1"/>
</dbReference>
<comment type="caution">
    <text evidence="1">The sequence shown here is derived from an EMBL/GenBank/DDBJ whole genome shotgun (WGS) entry which is preliminary data.</text>
</comment>
<dbReference type="PANTHER" id="PTHR38471:SF2">
    <property type="entry name" value="FOUR HELIX BUNDLE PROTEIN"/>
    <property type="match status" value="1"/>
</dbReference>
<gene>
    <name evidence="1" type="ORF">A2786_00265</name>
</gene>
<evidence type="ECO:0000313" key="2">
    <source>
        <dbReference type="Proteomes" id="UP000179233"/>
    </source>
</evidence>
<dbReference type="EMBL" id="MHCJ01000006">
    <property type="protein sequence ID" value="OGY17747.1"/>
    <property type="molecule type" value="Genomic_DNA"/>
</dbReference>
<accession>A0A1G1VR89</accession>
<dbReference type="AlphaFoldDB" id="A0A1G1VR89"/>
<protein>
    <recommendedName>
        <fullName evidence="3">Four helix bundle protein</fullName>
    </recommendedName>
</protein>
<evidence type="ECO:0000313" key="1">
    <source>
        <dbReference type="EMBL" id="OGY17747.1"/>
    </source>
</evidence>
<dbReference type="SUPFAM" id="SSF158446">
    <property type="entry name" value="IVS-encoded protein-like"/>
    <property type="match status" value="1"/>
</dbReference>